<evidence type="ECO:0000256" key="1">
    <source>
        <dbReference type="ARBA" id="ARBA00022679"/>
    </source>
</evidence>
<dbReference type="InterPro" id="IPR006218">
    <property type="entry name" value="DAHP1/KDSA"/>
</dbReference>
<evidence type="ECO:0000259" key="2">
    <source>
        <dbReference type="Pfam" id="PF00793"/>
    </source>
</evidence>
<evidence type="ECO:0000313" key="4">
    <source>
        <dbReference type="Proteomes" id="UP000177707"/>
    </source>
</evidence>
<dbReference type="Pfam" id="PF00793">
    <property type="entry name" value="DAHP_synth_1"/>
    <property type="match status" value="1"/>
</dbReference>
<sequence>MRIEANNWRVIAGPCAAENPEQILETAKSIKKAGADVLRAGLWKPRTRATAWQGAGKEGLAWMQEARKQTGIALTTEVKDMESPEAVLKAEFEIVWIGSRNGMSYPLLEETGRQTAGMGTQVILKRTMAGDLDEWVGAAEYIAKHNPEVVLCERGIKGFPRDTRNVLDLQIAKLAQITSGLPVIIDVSHAAGRRDLIMPMAMASKAAGFNGLMVEVHPNPVMAKSDAKQQISLTDFELLMGRLALIPNGL</sequence>
<feature type="domain" description="DAHP synthetase I/KDSA" evidence="2">
    <location>
        <begin position="8"/>
        <end position="237"/>
    </location>
</feature>
<keyword evidence="1" id="KW-0808">Transferase</keyword>
<protein>
    <recommendedName>
        <fullName evidence="2">DAHP synthetase I/KDSA domain-containing protein</fullName>
    </recommendedName>
</protein>
<dbReference type="STRING" id="1802758.A3A96_00810"/>
<accession>A0A1G2TY24</accession>
<dbReference type="PANTHER" id="PTHR43018">
    <property type="entry name" value="PHOSPHO-2-DEHYDRO-3-DEOXYHEPTONATE ALDOLASE"/>
    <property type="match status" value="1"/>
</dbReference>
<dbReference type="InterPro" id="IPR052899">
    <property type="entry name" value="Class-I_DAHP_synthase"/>
</dbReference>
<dbReference type="EMBL" id="MHWB01000006">
    <property type="protein sequence ID" value="OHB02208.1"/>
    <property type="molecule type" value="Genomic_DNA"/>
</dbReference>
<dbReference type="SUPFAM" id="SSF51569">
    <property type="entry name" value="Aldolase"/>
    <property type="match status" value="1"/>
</dbReference>
<dbReference type="Gene3D" id="3.20.20.70">
    <property type="entry name" value="Aldolase class I"/>
    <property type="match status" value="1"/>
</dbReference>
<organism evidence="3 4">
    <name type="scientific">Candidatus Zambryskibacteria bacterium RIFCSPLOWO2_01_FULL_39_39</name>
    <dbReference type="NCBI Taxonomy" id="1802758"/>
    <lineage>
        <taxon>Bacteria</taxon>
        <taxon>Candidatus Zambryskiibacteriota</taxon>
    </lineage>
</organism>
<reference evidence="3 4" key="1">
    <citation type="journal article" date="2016" name="Nat. Commun.">
        <title>Thousands of microbial genomes shed light on interconnected biogeochemical processes in an aquifer system.</title>
        <authorList>
            <person name="Anantharaman K."/>
            <person name="Brown C.T."/>
            <person name="Hug L.A."/>
            <person name="Sharon I."/>
            <person name="Castelle C.J."/>
            <person name="Probst A.J."/>
            <person name="Thomas B.C."/>
            <person name="Singh A."/>
            <person name="Wilkins M.J."/>
            <person name="Karaoz U."/>
            <person name="Brodie E.L."/>
            <person name="Williams K.H."/>
            <person name="Hubbard S.S."/>
            <person name="Banfield J.F."/>
        </authorList>
    </citation>
    <scope>NUCLEOTIDE SEQUENCE [LARGE SCALE GENOMIC DNA]</scope>
</reference>
<proteinExistence type="predicted"/>
<dbReference type="GO" id="GO:0016740">
    <property type="term" value="F:transferase activity"/>
    <property type="evidence" value="ECO:0007669"/>
    <property type="project" value="UniProtKB-KW"/>
</dbReference>
<gene>
    <name evidence="3" type="ORF">A3A96_00810</name>
</gene>
<name>A0A1G2TY24_9BACT</name>
<evidence type="ECO:0000313" key="3">
    <source>
        <dbReference type="EMBL" id="OHB02208.1"/>
    </source>
</evidence>
<dbReference type="Proteomes" id="UP000177707">
    <property type="component" value="Unassembled WGS sequence"/>
</dbReference>
<dbReference type="AlphaFoldDB" id="A0A1G2TY24"/>
<dbReference type="InterPro" id="IPR013785">
    <property type="entry name" value="Aldolase_TIM"/>
</dbReference>
<comment type="caution">
    <text evidence="3">The sequence shown here is derived from an EMBL/GenBank/DDBJ whole genome shotgun (WGS) entry which is preliminary data.</text>
</comment>
<dbReference type="PANTHER" id="PTHR43018:SF1">
    <property type="entry name" value="PROTEIN AROA(G)"/>
    <property type="match status" value="1"/>
</dbReference>